<protein>
    <submittedName>
        <fullName evidence="2">Uncharacterized protein</fullName>
    </submittedName>
</protein>
<dbReference type="Proteomes" id="UP000664332">
    <property type="component" value="Unassembled WGS sequence"/>
</dbReference>
<keyword evidence="1" id="KW-0472">Membrane</keyword>
<feature type="transmembrane region" description="Helical" evidence="1">
    <location>
        <begin position="12"/>
        <end position="33"/>
    </location>
</feature>
<gene>
    <name evidence="2" type="ORF">JZY06_06475</name>
</gene>
<dbReference type="RefSeq" id="WP_207278701.1">
    <property type="nucleotide sequence ID" value="NZ_JAFLEQ010000008.1"/>
</dbReference>
<evidence type="ECO:0000313" key="2">
    <source>
        <dbReference type="EMBL" id="MBN9644258.1"/>
    </source>
</evidence>
<dbReference type="AlphaFoldDB" id="A0A939IXP0"/>
<keyword evidence="1" id="KW-1133">Transmembrane helix</keyword>
<proteinExistence type="predicted"/>
<evidence type="ECO:0000313" key="3">
    <source>
        <dbReference type="Proteomes" id="UP000664332"/>
    </source>
</evidence>
<name>A0A939IXP0_9CORY</name>
<evidence type="ECO:0000256" key="1">
    <source>
        <dbReference type="SAM" id="Phobius"/>
    </source>
</evidence>
<keyword evidence="1" id="KW-0812">Transmembrane</keyword>
<reference evidence="2" key="1">
    <citation type="submission" date="2021-03" db="EMBL/GenBank/DDBJ databases">
        <authorList>
            <person name="Sun Q."/>
        </authorList>
    </citation>
    <scope>NUCLEOTIDE SEQUENCE</scope>
    <source>
        <strain evidence="2">CCM 8862</strain>
    </source>
</reference>
<comment type="caution">
    <text evidence="2">The sequence shown here is derived from an EMBL/GenBank/DDBJ whole genome shotgun (WGS) entry which is preliminary data.</text>
</comment>
<feature type="transmembrane region" description="Helical" evidence="1">
    <location>
        <begin position="78"/>
        <end position="98"/>
    </location>
</feature>
<sequence>MLLHQQLNPRARFVRAAGLGAVTGVVMWLALFFFDNSYYTEADGSVHGPYQPWQVIAGALIMIAVAVVCGWFLRRDGAFGAAAGAAVGLGAIVFIDFSRDDPTGLYGVGVMMITVGSFVGLALVGLIAAFISGLTRPRK</sequence>
<feature type="transmembrane region" description="Helical" evidence="1">
    <location>
        <begin position="104"/>
        <end position="131"/>
    </location>
</feature>
<dbReference type="EMBL" id="JAFLEQ010000008">
    <property type="protein sequence ID" value="MBN9644258.1"/>
    <property type="molecule type" value="Genomic_DNA"/>
</dbReference>
<feature type="transmembrane region" description="Helical" evidence="1">
    <location>
        <begin position="53"/>
        <end position="73"/>
    </location>
</feature>
<keyword evidence="3" id="KW-1185">Reference proteome</keyword>
<accession>A0A939IXP0</accession>
<organism evidence="2 3">
    <name type="scientific">Corynebacterium mendelii</name>
    <dbReference type="NCBI Taxonomy" id="2765362"/>
    <lineage>
        <taxon>Bacteria</taxon>
        <taxon>Bacillati</taxon>
        <taxon>Actinomycetota</taxon>
        <taxon>Actinomycetes</taxon>
        <taxon>Mycobacteriales</taxon>
        <taxon>Corynebacteriaceae</taxon>
        <taxon>Corynebacterium</taxon>
    </lineage>
</organism>